<dbReference type="AlphaFoldDB" id="A0A7G6YA57"/>
<dbReference type="InterPro" id="IPR014905">
    <property type="entry name" value="HIRAN"/>
</dbReference>
<reference evidence="5" key="1">
    <citation type="submission" date="2019-09" db="EMBL/GenBank/DDBJ databases">
        <title>Antimicrobial potential of Antarctic Bacteria.</title>
        <authorList>
            <person name="Benaud N."/>
            <person name="Edwards R.J."/>
            <person name="Ferrari B.C."/>
        </authorList>
    </citation>
    <scope>NUCLEOTIDE SEQUENCE [LARGE SCALE GENOMIC DNA]</scope>
    <source>
        <strain evidence="5">INR9</strain>
    </source>
</reference>
<keyword evidence="1" id="KW-0479">Metal-binding</keyword>
<dbReference type="Pfam" id="PF08797">
    <property type="entry name" value="HIRAN"/>
    <property type="match status" value="1"/>
</dbReference>
<dbReference type="Gene3D" id="3.30.70.2330">
    <property type="match status" value="1"/>
</dbReference>
<feature type="domain" description="HIRAN" evidence="3">
    <location>
        <begin position="66"/>
        <end position="97"/>
    </location>
</feature>
<name>A0A7G6YA57_9MICO</name>
<gene>
    <name evidence="4" type="ORF">F1C12_09680</name>
</gene>
<keyword evidence="2" id="KW-0378">Hydrolase</keyword>
<evidence type="ECO:0000313" key="5">
    <source>
        <dbReference type="Proteomes" id="UP000515511"/>
    </source>
</evidence>
<evidence type="ECO:0000259" key="3">
    <source>
        <dbReference type="Pfam" id="PF08797"/>
    </source>
</evidence>
<evidence type="ECO:0000256" key="2">
    <source>
        <dbReference type="ARBA" id="ARBA00022801"/>
    </source>
</evidence>
<accession>A0A7G6YA57</accession>
<evidence type="ECO:0000256" key="1">
    <source>
        <dbReference type="ARBA" id="ARBA00022723"/>
    </source>
</evidence>
<dbReference type="GO" id="GO:0016818">
    <property type="term" value="F:hydrolase activity, acting on acid anhydrides, in phosphorus-containing anhydrides"/>
    <property type="evidence" value="ECO:0007669"/>
    <property type="project" value="InterPro"/>
</dbReference>
<dbReference type="RefSeq" id="WP_185278533.1">
    <property type="nucleotide sequence ID" value="NZ_CP043641.1"/>
</dbReference>
<dbReference type="Proteomes" id="UP000515511">
    <property type="component" value="Chromosome"/>
</dbReference>
<dbReference type="KEGG" id="lse:F1C12_09680"/>
<dbReference type="EMBL" id="CP043641">
    <property type="protein sequence ID" value="QNE35372.1"/>
    <property type="molecule type" value="Genomic_DNA"/>
</dbReference>
<dbReference type="GO" id="GO:0003676">
    <property type="term" value="F:nucleic acid binding"/>
    <property type="evidence" value="ECO:0007669"/>
    <property type="project" value="InterPro"/>
</dbReference>
<evidence type="ECO:0000313" key="4">
    <source>
        <dbReference type="EMBL" id="QNE35372.1"/>
    </source>
</evidence>
<organism evidence="4 5">
    <name type="scientific">Leifsonia shinshuensis</name>
    <dbReference type="NCBI Taxonomy" id="150026"/>
    <lineage>
        <taxon>Bacteria</taxon>
        <taxon>Bacillati</taxon>
        <taxon>Actinomycetota</taxon>
        <taxon>Actinomycetes</taxon>
        <taxon>Micrococcales</taxon>
        <taxon>Microbacteriaceae</taxon>
        <taxon>Leifsonia</taxon>
    </lineage>
</organism>
<protein>
    <recommendedName>
        <fullName evidence="3">HIRAN domain-containing protein</fullName>
    </recommendedName>
</protein>
<dbReference type="GO" id="GO:0008270">
    <property type="term" value="F:zinc ion binding"/>
    <property type="evidence" value="ECO:0007669"/>
    <property type="project" value="InterPro"/>
</dbReference>
<sequence>MGLLDKFRRKDVAGPPPRSAVTFTTSAGAVGLEKIACTTTVAKDSANALETRMGLGENGYLEVAATLQREPQNPADPYAVTVNVHGDRIGYVPSYVAVTLDLSEHAAVVAPVQLFTAITPKGLRVEGWVWLGGGTPRWEFSSSRRPPMTPDEKRKAAARGTDAMIAAAVAGGGARAAQFQNASVNGIHYLQTVEPIKQLKREGRLEEALQLCYLAIEGAERDRNGREPAPWYTEQAAIILRKLGRRDEEIAVLKRWLAACSPDRRAGTVSERLAKLQGLKP</sequence>
<proteinExistence type="predicted"/>